<dbReference type="AlphaFoldDB" id="A3LWZ8"/>
<comment type="subcellular location">
    <subcellularLocation>
        <location evidence="1">Membrane</location>
        <topology evidence="1">Multi-pass membrane protein</topology>
    </subcellularLocation>
</comment>
<protein>
    <submittedName>
        <fullName evidence="10">Putative ammonium transporter</fullName>
    </submittedName>
</protein>
<feature type="transmembrane region" description="Helical" evidence="8">
    <location>
        <begin position="396"/>
        <end position="417"/>
    </location>
</feature>
<name>A3LWZ8_PICST</name>
<dbReference type="GO" id="GO:0005886">
    <property type="term" value="C:plasma membrane"/>
    <property type="evidence" value="ECO:0007669"/>
    <property type="project" value="TreeGrafter"/>
</dbReference>
<evidence type="ECO:0000256" key="1">
    <source>
        <dbReference type="ARBA" id="ARBA00004141"/>
    </source>
</evidence>
<evidence type="ECO:0000256" key="2">
    <source>
        <dbReference type="ARBA" id="ARBA00005887"/>
    </source>
</evidence>
<keyword evidence="11" id="KW-1185">Reference proteome</keyword>
<dbReference type="Pfam" id="PF00909">
    <property type="entry name" value="Ammonium_transp"/>
    <property type="match status" value="2"/>
</dbReference>
<dbReference type="RefSeq" id="XP_001385745.2">
    <property type="nucleotide sequence ID" value="XM_001385708.1"/>
</dbReference>
<evidence type="ECO:0000259" key="9">
    <source>
        <dbReference type="Pfam" id="PF00909"/>
    </source>
</evidence>
<evidence type="ECO:0000313" key="11">
    <source>
        <dbReference type="Proteomes" id="UP000002258"/>
    </source>
</evidence>
<dbReference type="GeneID" id="4839907"/>
<feature type="transmembrane region" description="Helical" evidence="8">
    <location>
        <begin position="113"/>
        <end position="132"/>
    </location>
</feature>
<dbReference type="GO" id="GO:0008519">
    <property type="term" value="F:ammonium channel activity"/>
    <property type="evidence" value="ECO:0007669"/>
    <property type="project" value="InterPro"/>
</dbReference>
<evidence type="ECO:0000256" key="3">
    <source>
        <dbReference type="ARBA" id="ARBA00022448"/>
    </source>
</evidence>
<keyword evidence="7" id="KW-0924">Ammonia transport</keyword>
<dbReference type="InParanoid" id="A3LWZ8"/>
<keyword evidence="6 8" id="KW-0472">Membrane</keyword>
<proteinExistence type="inferred from homology"/>
<dbReference type="HOGENOM" id="CLU_000445_33_0_1"/>
<dbReference type="KEGG" id="pic:PICST_47780"/>
<evidence type="ECO:0000256" key="7">
    <source>
        <dbReference type="ARBA" id="ARBA00023177"/>
    </source>
</evidence>
<feature type="domain" description="Ammonium transporter AmtB-like" evidence="9">
    <location>
        <begin position="18"/>
        <end position="269"/>
    </location>
</feature>
<comment type="similarity">
    <text evidence="2">Belongs to the ammonia transporter channel (TC 1.A.11.2) family.</text>
</comment>
<evidence type="ECO:0000256" key="6">
    <source>
        <dbReference type="ARBA" id="ARBA00023136"/>
    </source>
</evidence>
<sequence>MSDDTDILDLRSGLNSLYMIYCTSLLPLVIIGIAFFYSGLTQRRSSLTMFAIPFLISPLIFIDWFIWGYSLCYAKASNKFIGSMEFVVLRHLKDSLLTVYANTRGEIFALNHFLFNGLFKVICAALTFPGCIAERGRMLPMLVFLFFWSCMIYNPVTYWFWNPNGWLSVDLNKLPVLDFAGGNCIHIVSGFTSLAYSYILGPRNPKILYNYRNINTGHIIFGTFLVMCGWVGFVGGCDFKFSPYSLFIFVNTILCACVGGIVWMSIDYYYSSIPLEGTQDSDNQDEQQQNRHVDSSARLSPLTSHLSNVAPVISETGVLLNQHLRETKSNFVERRKFSMISFSSGIMTGLVVITPGGGYVSSPNEFWKSIVYGVVGAICCNLSTRLKYFFHIDDALDIFAIHGVAGFVGSILTGIFANKQFNSDGGWVVGHWKQVGYQLLGSVVTASYVFIMTYFFLYIIDLVPGLHLRIDKTFNRRMKEEKMKAKAEGKDEESKMSTADHPHADDMSFLEAAELMGTDCYEFNGEYMMDFVEFIKVLRPQDYEEDQLEELYPNTDTQFENIHGLGSDYEMQHEGGTHLTKRE</sequence>
<gene>
    <name evidence="10" type="primary">MEP3</name>
    <name evidence="10" type="ORF">PICST_47780</name>
</gene>
<dbReference type="PANTHER" id="PTHR43029">
    <property type="entry name" value="AMMONIUM TRANSPORTER MEP2"/>
    <property type="match status" value="1"/>
</dbReference>
<dbReference type="InterPro" id="IPR001905">
    <property type="entry name" value="Ammonium_transpt"/>
</dbReference>
<feature type="transmembrane region" description="Helical" evidence="8">
    <location>
        <begin position="437"/>
        <end position="460"/>
    </location>
</feature>
<dbReference type="Gene3D" id="1.10.3430.10">
    <property type="entry name" value="Ammonium transporter AmtB like domains"/>
    <property type="match status" value="2"/>
</dbReference>
<feature type="transmembrane region" description="Helical" evidence="8">
    <location>
        <begin position="47"/>
        <end position="67"/>
    </location>
</feature>
<feature type="transmembrane region" description="Helical" evidence="8">
    <location>
        <begin position="245"/>
        <end position="266"/>
    </location>
</feature>
<dbReference type="STRING" id="322104.A3LWZ8"/>
<reference evidence="10 11" key="1">
    <citation type="journal article" date="2007" name="Nat. Biotechnol.">
        <title>Genome sequence of the lignocellulose-bioconverting and xylose-fermenting yeast Pichia stipitis.</title>
        <authorList>
            <person name="Jeffries T.W."/>
            <person name="Grigoriev I.V."/>
            <person name="Grimwood J."/>
            <person name="Laplaza J.M."/>
            <person name="Aerts A."/>
            <person name="Salamov A."/>
            <person name="Schmutz J."/>
            <person name="Lindquist E."/>
            <person name="Dehal P."/>
            <person name="Shapiro H."/>
            <person name="Jin Y.S."/>
            <person name="Passoth V."/>
            <person name="Richardson P.M."/>
        </authorList>
    </citation>
    <scope>NUCLEOTIDE SEQUENCE [LARGE SCALE GENOMIC DNA]</scope>
    <source>
        <strain evidence="11">ATCC 58785 / CBS 6054 / NBRC 10063 / NRRL Y-11545</strain>
    </source>
</reference>
<dbReference type="InterPro" id="IPR029020">
    <property type="entry name" value="Ammonium/urea_transptr"/>
</dbReference>
<feature type="transmembrane region" description="Helical" evidence="8">
    <location>
        <begin position="337"/>
        <end position="360"/>
    </location>
</feature>
<evidence type="ECO:0000256" key="8">
    <source>
        <dbReference type="SAM" id="Phobius"/>
    </source>
</evidence>
<feature type="transmembrane region" description="Helical" evidence="8">
    <location>
        <begin position="139"/>
        <end position="160"/>
    </location>
</feature>
<feature type="domain" description="Ammonium transporter AmtB-like" evidence="9">
    <location>
        <begin position="332"/>
        <end position="471"/>
    </location>
</feature>
<dbReference type="PROSITE" id="PS01219">
    <property type="entry name" value="AMMONIUM_TRANSP"/>
    <property type="match status" value="1"/>
</dbReference>
<dbReference type="EMBL" id="CP000500">
    <property type="protein sequence ID" value="ABN67716.2"/>
    <property type="molecule type" value="Genomic_DNA"/>
</dbReference>
<organism evidence="10 11">
    <name type="scientific">Scheffersomyces stipitis (strain ATCC 58785 / CBS 6054 / NBRC 10063 / NRRL Y-11545)</name>
    <name type="common">Yeast</name>
    <name type="synonym">Pichia stipitis</name>
    <dbReference type="NCBI Taxonomy" id="322104"/>
    <lineage>
        <taxon>Eukaryota</taxon>
        <taxon>Fungi</taxon>
        <taxon>Dikarya</taxon>
        <taxon>Ascomycota</taxon>
        <taxon>Saccharomycotina</taxon>
        <taxon>Pichiomycetes</taxon>
        <taxon>Debaryomycetaceae</taxon>
        <taxon>Scheffersomyces</taxon>
    </lineage>
</organism>
<evidence type="ECO:0000313" key="10">
    <source>
        <dbReference type="EMBL" id="ABN67716.2"/>
    </source>
</evidence>
<dbReference type="InterPro" id="IPR018047">
    <property type="entry name" value="Ammonium_transpt_CS"/>
</dbReference>
<feature type="transmembrane region" description="Helical" evidence="8">
    <location>
        <begin position="18"/>
        <end position="40"/>
    </location>
</feature>
<accession>A3LWZ8</accession>
<keyword evidence="5 8" id="KW-1133">Transmembrane helix</keyword>
<dbReference type="OrthoDB" id="534912at2759"/>
<dbReference type="OMA" id="GCDFKFS"/>
<dbReference type="SUPFAM" id="SSF111352">
    <property type="entry name" value="Ammonium transporter"/>
    <property type="match status" value="2"/>
</dbReference>
<evidence type="ECO:0000256" key="5">
    <source>
        <dbReference type="ARBA" id="ARBA00022989"/>
    </source>
</evidence>
<dbReference type="eggNOG" id="KOG0682">
    <property type="taxonomic scope" value="Eukaryota"/>
</dbReference>
<keyword evidence="3" id="KW-0813">Transport</keyword>
<feature type="transmembrane region" description="Helical" evidence="8">
    <location>
        <begin position="213"/>
        <end position="233"/>
    </location>
</feature>
<feature type="transmembrane region" description="Helical" evidence="8">
    <location>
        <begin position="366"/>
        <end position="384"/>
    </location>
</feature>
<dbReference type="InterPro" id="IPR024041">
    <property type="entry name" value="NH4_transpt_AmtB-like_dom"/>
</dbReference>
<feature type="transmembrane region" description="Helical" evidence="8">
    <location>
        <begin position="180"/>
        <end position="201"/>
    </location>
</feature>
<keyword evidence="4 8" id="KW-0812">Transmembrane</keyword>
<dbReference type="PANTHER" id="PTHR43029:SF10">
    <property type="entry name" value="AMMONIUM TRANSPORTER MEP2"/>
    <property type="match status" value="1"/>
</dbReference>
<evidence type="ECO:0000256" key="4">
    <source>
        <dbReference type="ARBA" id="ARBA00022692"/>
    </source>
</evidence>
<dbReference type="Proteomes" id="UP000002258">
    <property type="component" value="Chromosome 6"/>
</dbReference>